<evidence type="ECO:0000313" key="3">
    <source>
        <dbReference type="EMBL" id="GLG85858.1"/>
    </source>
</evidence>
<dbReference type="GO" id="GO:0003677">
    <property type="term" value="F:DNA binding"/>
    <property type="evidence" value="ECO:0007669"/>
    <property type="project" value="InterPro"/>
</dbReference>
<dbReference type="InterPro" id="IPR046914">
    <property type="entry name" value="ABC-3C_CTD6"/>
</dbReference>
<evidence type="ECO:0000259" key="2">
    <source>
        <dbReference type="Pfam" id="PF20282"/>
    </source>
</evidence>
<dbReference type="GO" id="GO:0004519">
    <property type="term" value="F:endonuclease activity"/>
    <property type="evidence" value="ECO:0007669"/>
    <property type="project" value="InterPro"/>
</dbReference>
<reference evidence="3" key="1">
    <citation type="submission" date="2022-09" db="EMBL/GenBank/DDBJ databases">
        <title>Draft genome sequence of Coprococcus comes strain 31264.</title>
        <authorList>
            <person name="Atsushi H."/>
            <person name="Moriya O."/>
            <person name="Mitsuo S."/>
        </authorList>
    </citation>
    <scope>NUCLEOTIDE SEQUENCE</scope>
    <source>
        <strain evidence="3">JCM 31264</strain>
    </source>
</reference>
<dbReference type="Gene3D" id="3.40.1350.10">
    <property type="match status" value="1"/>
</dbReference>
<evidence type="ECO:0000313" key="4">
    <source>
        <dbReference type="Proteomes" id="UP001145109"/>
    </source>
</evidence>
<feature type="domain" description="Restriction endonuclease type IV Mrr" evidence="1">
    <location>
        <begin position="29"/>
        <end position="92"/>
    </location>
</feature>
<comment type="caution">
    <text evidence="3">The sequence shown here is derived from an EMBL/GenBank/DDBJ whole genome shotgun (WGS) entry which is preliminary data.</text>
</comment>
<sequence>MKTQPLSSPERPKNTSRIFDTTEPQLRLKTMGEDEFERVVGEWAYSCLRKEKKYSNVALLGGSGDSGRDLVAYIDDNMQKFDIYQCKRYEKPLSPSIYMIEFGKLCYYTYIGEYAVPNKYYIVASNGIGQSLRKLIEHPKQINTELINTWDEKCGKKRQIIAEGIKMTDSLRKYIEEFDFSIVSDIAPITLLDEFSKSPWYKYHFGGGIKKRPTFEKPSEQLKKSEKTMPYVKQLLKVYSKEAGQVYETQEDLKNNQKLYKHFMRQREGFFQHNH</sequence>
<evidence type="ECO:0000259" key="1">
    <source>
        <dbReference type="Pfam" id="PF04471"/>
    </source>
</evidence>
<protein>
    <recommendedName>
        <fullName evidence="5">Restriction endonuclease</fullName>
    </recommendedName>
</protein>
<feature type="domain" description="ABC-three component systems C-terminal" evidence="2">
    <location>
        <begin position="230"/>
        <end position="272"/>
    </location>
</feature>
<dbReference type="Pfam" id="PF04471">
    <property type="entry name" value="Mrr_cat"/>
    <property type="match status" value="1"/>
</dbReference>
<dbReference type="Proteomes" id="UP001145109">
    <property type="component" value="Unassembled WGS sequence"/>
</dbReference>
<name>A0AA37VDK3_9FIRM</name>
<reference evidence="3" key="2">
    <citation type="submission" date="2022-11" db="EMBL/GenBank/DDBJ databases">
        <title>Draft genome sequence of Coprococcus comes strain 31264.</title>
        <authorList>
            <person name="Hisatomi A."/>
            <person name="Ohkuma M."/>
            <person name="Sakamoto M."/>
        </authorList>
    </citation>
    <scope>NUCLEOTIDE SEQUENCE</scope>
    <source>
        <strain evidence="3">JCM 31264</strain>
    </source>
</reference>
<gene>
    <name evidence="3" type="ORF">comes_04030</name>
</gene>
<proteinExistence type="predicted"/>
<dbReference type="GO" id="GO:0009307">
    <property type="term" value="P:DNA restriction-modification system"/>
    <property type="evidence" value="ECO:0007669"/>
    <property type="project" value="InterPro"/>
</dbReference>
<organism evidence="3 4">
    <name type="scientific">Coprococcus comes</name>
    <dbReference type="NCBI Taxonomy" id="410072"/>
    <lineage>
        <taxon>Bacteria</taxon>
        <taxon>Bacillati</taxon>
        <taxon>Bacillota</taxon>
        <taxon>Clostridia</taxon>
        <taxon>Lachnospirales</taxon>
        <taxon>Lachnospiraceae</taxon>
        <taxon>Coprococcus</taxon>
    </lineage>
</organism>
<evidence type="ECO:0008006" key="5">
    <source>
        <dbReference type="Google" id="ProtNLM"/>
    </source>
</evidence>
<dbReference type="Pfam" id="PF20282">
    <property type="entry name" value="CTD6"/>
    <property type="match status" value="1"/>
</dbReference>
<dbReference type="InterPro" id="IPR011856">
    <property type="entry name" value="tRNA_endonuc-like_dom_sf"/>
</dbReference>
<accession>A0AA37VDK3</accession>
<dbReference type="AlphaFoldDB" id="A0AA37VDK3"/>
<dbReference type="InterPro" id="IPR007560">
    <property type="entry name" value="Restrct_endonuc_IV_Mrr"/>
</dbReference>
<dbReference type="EMBL" id="BSCI01000002">
    <property type="protein sequence ID" value="GLG85858.1"/>
    <property type="molecule type" value="Genomic_DNA"/>
</dbReference>